<dbReference type="SUPFAM" id="SSF50249">
    <property type="entry name" value="Nucleic acid-binding proteins"/>
    <property type="match status" value="1"/>
</dbReference>
<keyword evidence="4" id="KW-1185">Reference proteome</keyword>
<evidence type="ECO:0000313" key="4">
    <source>
        <dbReference type="Proteomes" id="UP000216020"/>
    </source>
</evidence>
<feature type="domain" description="ChsH2 C-terminal OB-fold" evidence="1">
    <location>
        <begin position="64"/>
        <end position="122"/>
    </location>
</feature>
<name>A0A261S2H8_9BORD</name>
<dbReference type="InterPro" id="IPR002878">
    <property type="entry name" value="ChsH2_C"/>
</dbReference>
<dbReference type="Pfam" id="PF12172">
    <property type="entry name" value="zf-ChsH2"/>
    <property type="match status" value="1"/>
</dbReference>
<dbReference type="Proteomes" id="UP000216020">
    <property type="component" value="Unassembled WGS sequence"/>
</dbReference>
<dbReference type="EMBL" id="NEVM01000005">
    <property type="protein sequence ID" value="OZI31132.1"/>
    <property type="molecule type" value="Genomic_DNA"/>
</dbReference>
<proteinExistence type="predicted"/>
<dbReference type="Gene3D" id="6.10.30.10">
    <property type="match status" value="1"/>
</dbReference>
<evidence type="ECO:0000259" key="2">
    <source>
        <dbReference type="Pfam" id="PF12172"/>
    </source>
</evidence>
<comment type="caution">
    <text evidence="3">The sequence shown here is derived from an EMBL/GenBank/DDBJ whole genome shotgun (WGS) entry which is preliminary data.</text>
</comment>
<dbReference type="RefSeq" id="WP_094855545.1">
    <property type="nucleotide sequence ID" value="NZ_NEVM01000005.1"/>
</dbReference>
<feature type="domain" description="ChsH2 rubredoxin-like zinc ribbon" evidence="2">
    <location>
        <begin position="27"/>
        <end position="63"/>
    </location>
</feature>
<accession>A0A261S2H8</accession>
<gene>
    <name evidence="3" type="ORF">CAL29_24680</name>
</gene>
<evidence type="ECO:0000313" key="3">
    <source>
        <dbReference type="EMBL" id="OZI31132.1"/>
    </source>
</evidence>
<dbReference type="PANTHER" id="PTHR34075:SF5">
    <property type="entry name" value="BLR3430 PROTEIN"/>
    <property type="match status" value="1"/>
</dbReference>
<dbReference type="OrthoDB" id="5514845at2"/>
<organism evidence="3 4">
    <name type="scientific">Bordetella genomosp. 10</name>
    <dbReference type="NCBI Taxonomy" id="1416804"/>
    <lineage>
        <taxon>Bacteria</taxon>
        <taxon>Pseudomonadati</taxon>
        <taxon>Pseudomonadota</taxon>
        <taxon>Betaproteobacteria</taxon>
        <taxon>Burkholderiales</taxon>
        <taxon>Alcaligenaceae</taxon>
        <taxon>Bordetella</taxon>
    </lineage>
</organism>
<dbReference type="InterPro" id="IPR052513">
    <property type="entry name" value="Thioester_dehydratase-like"/>
</dbReference>
<sequence length="140" mass="15181">MSPSDSQQAGHAGDPYALAYPETRPFWEAAERGELLVKACRACGKAHWYPRVACPLCGSGDTEWKPASGRGALYSYSVVERADPPYVLAYVRLEEGPVMISNLVDADPAAIRIGMPLRARFVAAPQGRRMPFFAPDTAAP</sequence>
<dbReference type="InterPro" id="IPR022002">
    <property type="entry name" value="ChsH2_Znr"/>
</dbReference>
<protein>
    <recommendedName>
        <fullName evidence="5">DNA-binding protein</fullName>
    </recommendedName>
</protein>
<reference evidence="4" key="1">
    <citation type="submission" date="2017-05" db="EMBL/GenBank/DDBJ databases">
        <title>Complete and WGS of Bordetella genogroups.</title>
        <authorList>
            <person name="Spilker T."/>
            <person name="Lipuma J."/>
        </authorList>
    </citation>
    <scope>NUCLEOTIDE SEQUENCE [LARGE SCALE GENOMIC DNA]</scope>
    <source>
        <strain evidence="4">AU16122</strain>
    </source>
</reference>
<dbReference type="InterPro" id="IPR012340">
    <property type="entry name" value="NA-bd_OB-fold"/>
</dbReference>
<dbReference type="Pfam" id="PF01796">
    <property type="entry name" value="OB_ChsH2_C"/>
    <property type="match status" value="1"/>
</dbReference>
<dbReference type="PANTHER" id="PTHR34075">
    <property type="entry name" value="BLR3430 PROTEIN"/>
    <property type="match status" value="1"/>
</dbReference>
<evidence type="ECO:0000259" key="1">
    <source>
        <dbReference type="Pfam" id="PF01796"/>
    </source>
</evidence>
<dbReference type="AlphaFoldDB" id="A0A261S2H8"/>
<evidence type="ECO:0008006" key="5">
    <source>
        <dbReference type="Google" id="ProtNLM"/>
    </source>
</evidence>